<evidence type="ECO:0000313" key="9">
    <source>
        <dbReference type="Proteomes" id="UP000315700"/>
    </source>
</evidence>
<keyword evidence="9" id="KW-1185">Reference proteome</keyword>
<keyword evidence="1 4" id="KW-0349">Heme</keyword>
<protein>
    <submittedName>
        <fullName evidence="8">Cytochrome c</fullName>
    </submittedName>
</protein>
<evidence type="ECO:0000313" key="8">
    <source>
        <dbReference type="EMBL" id="QDT56727.1"/>
    </source>
</evidence>
<keyword evidence="5" id="KW-0175">Coiled coil</keyword>
<dbReference type="SUPFAM" id="SSF48695">
    <property type="entry name" value="Multiheme cytochromes"/>
    <property type="match status" value="1"/>
</dbReference>
<dbReference type="EMBL" id="CP036271">
    <property type="protein sequence ID" value="QDT56727.1"/>
    <property type="molecule type" value="Genomic_DNA"/>
</dbReference>
<gene>
    <name evidence="8" type="ORF">Pan44_47870</name>
</gene>
<evidence type="ECO:0000256" key="1">
    <source>
        <dbReference type="ARBA" id="ARBA00022617"/>
    </source>
</evidence>
<accession>A0A517SKS4</accession>
<dbReference type="Gene3D" id="1.10.760.10">
    <property type="entry name" value="Cytochrome c-like domain"/>
    <property type="match status" value="5"/>
</dbReference>
<keyword evidence="2 4" id="KW-0479">Metal-binding</keyword>
<reference evidence="8 9" key="1">
    <citation type="submission" date="2019-02" db="EMBL/GenBank/DDBJ databases">
        <title>Deep-cultivation of Planctomycetes and their phenomic and genomic characterization uncovers novel biology.</title>
        <authorList>
            <person name="Wiegand S."/>
            <person name="Jogler M."/>
            <person name="Boedeker C."/>
            <person name="Pinto D."/>
            <person name="Vollmers J."/>
            <person name="Rivas-Marin E."/>
            <person name="Kohn T."/>
            <person name="Peeters S.H."/>
            <person name="Heuer A."/>
            <person name="Rast P."/>
            <person name="Oberbeckmann S."/>
            <person name="Bunk B."/>
            <person name="Jeske O."/>
            <person name="Meyerdierks A."/>
            <person name="Storesund J.E."/>
            <person name="Kallscheuer N."/>
            <person name="Luecker S."/>
            <person name="Lage O.M."/>
            <person name="Pohl T."/>
            <person name="Merkel B.J."/>
            <person name="Hornburger P."/>
            <person name="Mueller R.-W."/>
            <person name="Bruemmer F."/>
            <person name="Labrenz M."/>
            <person name="Spormann A.M."/>
            <person name="Op den Camp H."/>
            <person name="Overmann J."/>
            <person name="Amann R."/>
            <person name="Jetten M.S.M."/>
            <person name="Mascher T."/>
            <person name="Medema M.H."/>
            <person name="Devos D.P."/>
            <person name="Kaster A.-K."/>
            <person name="Ovreas L."/>
            <person name="Rohde M."/>
            <person name="Galperin M.Y."/>
            <person name="Jogler C."/>
        </authorList>
    </citation>
    <scope>NUCLEOTIDE SEQUENCE [LARGE SCALE GENOMIC DNA]</scope>
    <source>
        <strain evidence="8 9">Pan44</strain>
    </source>
</reference>
<name>A0A517SKS4_9PLAN</name>
<proteinExistence type="predicted"/>
<dbReference type="OrthoDB" id="9804649at2"/>
<dbReference type="GO" id="GO:0046872">
    <property type="term" value="F:metal ion binding"/>
    <property type="evidence" value="ECO:0007669"/>
    <property type="project" value="UniProtKB-KW"/>
</dbReference>
<dbReference type="GO" id="GO:0020037">
    <property type="term" value="F:heme binding"/>
    <property type="evidence" value="ECO:0007669"/>
    <property type="project" value="InterPro"/>
</dbReference>
<feature type="coiled-coil region" evidence="5">
    <location>
        <begin position="88"/>
        <end position="115"/>
    </location>
</feature>
<dbReference type="InParanoid" id="A0A517SKS4"/>
<feature type="compositionally biased region" description="Pro residues" evidence="6">
    <location>
        <begin position="1466"/>
        <end position="1478"/>
    </location>
</feature>
<dbReference type="GO" id="GO:0009055">
    <property type="term" value="F:electron transfer activity"/>
    <property type="evidence" value="ECO:0007669"/>
    <property type="project" value="InterPro"/>
</dbReference>
<evidence type="ECO:0000259" key="7">
    <source>
        <dbReference type="PROSITE" id="PS51007"/>
    </source>
</evidence>
<dbReference type="Proteomes" id="UP000315700">
    <property type="component" value="Chromosome"/>
</dbReference>
<keyword evidence="3 4" id="KW-0408">Iron</keyword>
<evidence type="ECO:0000256" key="3">
    <source>
        <dbReference type="ARBA" id="ARBA00023004"/>
    </source>
</evidence>
<evidence type="ECO:0000256" key="4">
    <source>
        <dbReference type="PROSITE-ProRule" id="PRU00433"/>
    </source>
</evidence>
<evidence type="ECO:0000256" key="6">
    <source>
        <dbReference type="SAM" id="MobiDB-lite"/>
    </source>
</evidence>
<dbReference type="SUPFAM" id="SSF46626">
    <property type="entry name" value="Cytochrome c"/>
    <property type="match status" value="3"/>
</dbReference>
<dbReference type="Gene3D" id="2.30.42.10">
    <property type="match status" value="1"/>
</dbReference>
<feature type="domain" description="Cytochrome c" evidence="7">
    <location>
        <begin position="1348"/>
        <end position="1450"/>
    </location>
</feature>
<feature type="region of interest" description="Disordered" evidence="6">
    <location>
        <begin position="1465"/>
        <end position="1485"/>
    </location>
</feature>
<dbReference type="InterPro" id="IPR036034">
    <property type="entry name" value="PDZ_sf"/>
</dbReference>
<dbReference type="SUPFAM" id="SSF50156">
    <property type="entry name" value="PDZ domain-like"/>
    <property type="match status" value="1"/>
</dbReference>
<dbReference type="PROSITE" id="PS51007">
    <property type="entry name" value="CYTC"/>
    <property type="match status" value="3"/>
</dbReference>
<dbReference type="RefSeq" id="WP_145034163.1">
    <property type="nucleotide sequence ID" value="NZ_CP036271.1"/>
</dbReference>
<organism evidence="8 9">
    <name type="scientific">Caulifigura coniformis</name>
    <dbReference type="NCBI Taxonomy" id="2527983"/>
    <lineage>
        <taxon>Bacteria</taxon>
        <taxon>Pseudomonadati</taxon>
        <taxon>Planctomycetota</taxon>
        <taxon>Planctomycetia</taxon>
        <taxon>Planctomycetales</taxon>
        <taxon>Planctomycetaceae</taxon>
        <taxon>Caulifigura</taxon>
    </lineage>
</organism>
<dbReference type="InterPro" id="IPR036280">
    <property type="entry name" value="Multihaem_cyt_sf"/>
</dbReference>
<dbReference type="InterPro" id="IPR036909">
    <property type="entry name" value="Cyt_c-like_dom_sf"/>
</dbReference>
<dbReference type="KEGG" id="ccos:Pan44_47870"/>
<evidence type="ECO:0000256" key="2">
    <source>
        <dbReference type="ARBA" id="ARBA00022723"/>
    </source>
</evidence>
<dbReference type="InterPro" id="IPR009056">
    <property type="entry name" value="Cyt_c-like_dom"/>
</dbReference>
<evidence type="ECO:0000256" key="5">
    <source>
        <dbReference type="SAM" id="Coils"/>
    </source>
</evidence>
<sequence length="1485" mass="166429">MPATEQIWRPLPKMHRIFAFSAIVLLAATFLMMAKDEARDWRSYQTTADKLKVEQLRDQLKPYKTKEFKDAEAAKVAAVDAAKEKQDDPKVRERIAELERRRRDLQAQVDLVSREAKFKNAERDVARANFDLNVRDAKPQTVLTSRLNDFDQQAGLASENLLKLQQIQAELRLVKDELTEIYAEKTAAEADLAKFRGDRTRLYEQLYKISPNDEALPEDDRSRFAAAKRALKELPIINGFNPHHAIQYDWPKDLEIQLGMARVSRVDRCRSCHVNINDFGAGDLPNFPKDKYHEPFTSHPQANLFLTSSSPHPIERFGCTVCHDGDGSGTSFQAAEHTPRDPAQATEWADKYGWHSNHFWEYPMQPGQFIESSCLKCHHSVVELGVNEKYGATAPKVFEGYELIKSYGCFGCHEINGYDGKRSIGPDMRLEPNSAAELAAIEADPNSAPPGDLRKVGPSLRHVGSKVTENFISYWTEDPQRFRPSTKMPKFFHLENQHDNLAEVLQPVELEAIQAYLTAKSEPMALASPAEGYTPDAERGKIAFQRRGCLACHTRDEEELKDIKSDFGPNITNIHEKLKPGQDGFRWLYTWLKNPELHHPRTRMPNLFLNPETVGGEQVDPAADIAAYLLQGGPKEFPAQPVGGPSLGLVYDKNFTEKTADSLRAPHRGVRVVEVLQTGAGSRALSLDVTGKPPLDGAGNPKSDFERLAPVRRDDIVLEFNGQAVTSNEQLDQLASSAGLGTKVTLKLFSDGLERLVEVRISTPLEDLTRLYLSKSLPDAAQVDKTLADRRFAYQVPAYAYQPKTDGTAWNFREWVKGDEIELVARSQDEQVSEAVWATRQMEYIGRRTISRYGCYACHDIPGFEDAKPIGTALQDWGRKDTSKLAPEHILEFLHHHGEPDGSSTHKRIDAIVKRGIFDKDTSAADQSAASFYQSLEHHGRPGFIWQKLREPRSYDFRKTESKGWDERLKMPKFPINEQQIESIATFVLGLVNDPPAPQYQYRPTGPARDRIEGERLVDKYNCTGCHIFELPSITYKAPLQELIGASKDELANWFIANSAKIETGAITQEALAGRAAADAVEPESMRAALATFITNSERLLEGTLPQGVDPKTGLATYLAGLARRGGGQPLREFFVNHPETLVADAFPPADHPEALRLLLKLKPAVSGLKAKAGKDGLALVQAHGLLTGVPDPEEEDPELRMYGLDVWQTLDIAGRIKLPGSKAVVQESNVVEKNGGRGGDLAHWLVAHLREELQDVNKAWQASPPPLYKQGIKVQTPWLFRFLKNPEQLRYTTVLRMPRFNMSDEEAQTLANYFAAVDNVEYPYQSIPQQEPQFLVSMEEQFKSAHAGVMDGYELQAWKTLNGPLCAKCHQVGGKPYKSTDPKDIRGPNLERVEKRLQGDWTRAWIYKPTWFTPYTSMPVNFPADKPPFPDLFGASSREQVEGVVFSLMNYSRILEKLGVVAYEPPTPAEQTPPPAPQASGGEE</sequence>
<feature type="domain" description="Cytochrome c" evidence="7">
    <location>
        <begin position="395"/>
        <end position="521"/>
    </location>
</feature>
<feature type="domain" description="Cytochrome c" evidence="7">
    <location>
        <begin position="535"/>
        <end position="633"/>
    </location>
</feature>